<comment type="similarity">
    <text evidence="7">Belongs to the dTDP-4-dehydrorhamnose 3,5-epimerase family.</text>
</comment>
<comment type="catalytic activity">
    <reaction evidence="1 7">
        <text>dTDP-4-dehydro-6-deoxy-alpha-D-glucose = dTDP-4-dehydro-beta-L-rhamnose</text>
        <dbReference type="Rhea" id="RHEA:16969"/>
        <dbReference type="ChEBI" id="CHEBI:57649"/>
        <dbReference type="ChEBI" id="CHEBI:62830"/>
        <dbReference type="EC" id="5.1.3.13"/>
    </reaction>
</comment>
<accession>A0A1V0GMX2</accession>
<evidence type="ECO:0000256" key="1">
    <source>
        <dbReference type="ARBA" id="ARBA00001298"/>
    </source>
</evidence>
<dbReference type="GO" id="GO:0000271">
    <property type="term" value="P:polysaccharide biosynthetic process"/>
    <property type="evidence" value="ECO:0007669"/>
    <property type="project" value="TreeGrafter"/>
</dbReference>
<organism evidence="8 9">
    <name type="scientific">Paracoccus yeei</name>
    <dbReference type="NCBI Taxonomy" id="147645"/>
    <lineage>
        <taxon>Bacteria</taxon>
        <taxon>Pseudomonadati</taxon>
        <taxon>Pseudomonadota</taxon>
        <taxon>Alphaproteobacteria</taxon>
        <taxon>Rhodobacterales</taxon>
        <taxon>Paracoccaceae</taxon>
        <taxon>Paracoccus</taxon>
    </lineage>
</organism>
<protein>
    <recommendedName>
        <fullName evidence="4 7">dTDP-4-dehydrorhamnose 3,5-epimerase</fullName>
        <ecNumber evidence="3 7">5.1.3.13</ecNumber>
    </recommendedName>
    <alternativeName>
        <fullName evidence="7">Thymidine diphospho-4-keto-rhamnose 3,5-epimerase</fullName>
    </alternativeName>
</protein>
<dbReference type="InterPro" id="IPR011051">
    <property type="entry name" value="RmlC_Cupin_sf"/>
</dbReference>
<dbReference type="Gene3D" id="2.60.120.10">
    <property type="entry name" value="Jelly Rolls"/>
    <property type="match status" value="1"/>
</dbReference>
<sequence length="193" mass="21111">MQIEKTALPGVLILVPPRHGDSRGFFAESWNRRTLRDAGLDLPEFVQDNHSLSAAAGTLRGLHFQAPPHAQGKLVRCGRGRLLDVAVDVRRGSPSYGRWVAEELSFENGRQLWIPAGFLHGFVTREPDTEICYKCTDHYAPDCDGGVAWDSVGIDWGLDGAPVLSAKDAAAPALADFDSPFSYDGPFDYEAKL</sequence>
<evidence type="ECO:0000256" key="2">
    <source>
        <dbReference type="ARBA" id="ARBA00001997"/>
    </source>
</evidence>
<feature type="active site" description="Proton donor" evidence="5">
    <location>
        <position position="133"/>
    </location>
</feature>
<dbReference type="GO" id="GO:0005829">
    <property type="term" value="C:cytosol"/>
    <property type="evidence" value="ECO:0007669"/>
    <property type="project" value="TreeGrafter"/>
</dbReference>
<geneLocation type="plasmid" evidence="8 9">
    <name>unnamed1</name>
</geneLocation>
<comment type="function">
    <text evidence="2 7">Catalyzes the epimerization of the C3' and C5'positions of dTDP-6-deoxy-D-xylo-4-hexulose, forming dTDP-6-deoxy-L-lyxo-4-hexulose.</text>
</comment>
<reference evidence="8" key="1">
    <citation type="submission" date="2017-12" db="EMBL/GenBank/DDBJ databases">
        <title>FDA dAtabase for Regulatory Grade micrObial Sequences (FDA-ARGOS): Supporting development and validation of Infectious Disease Dx tests.</title>
        <authorList>
            <person name="Campos J."/>
            <person name="Goldberg B."/>
            <person name="Tallon L."/>
            <person name="Sadzewicz L."/>
            <person name="Sengamalay N."/>
            <person name="Ott S."/>
            <person name="Godinez A."/>
            <person name="Nagaraj S."/>
            <person name="Vyas G."/>
            <person name="Aluvathingal J."/>
            <person name="Nadendla S."/>
            <person name="Geyer C."/>
            <person name="Nandy P."/>
            <person name="Hobson J."/>
            <person name="Sichtig H."/>
        </authorList>
    </citation>
    <scope>NUCLEOTIDE SEQUENCE</scope>
    <source>
        <strain evidence="8">FDAARGOS_252</strain>
        <plasmid evidence="8">unnamed1</plasmid>
    </source>
</reference>
<dbReference type="GO" id="GO:0019305">
    <property type="term" value="P:dTDP-rhamnose biosynthetic process"/>
    <property type="evidence" value="ECO:0007669"/>
    <property type="project" value="UniProtKB-UniRule"/>
</dbReference>
<evidence type="ECO:0000256" key="4">
    <source>
        <dbReference type="ARBA" id="ARBA00019595"/>
    </source>
</evidence>
<proteinExistence type="inferred from homology"/>
<dbReference type="InterPro" id="IPR000888">
    <property type="entry name" value="RmlC-like"/>
</dbReference>
<dbReference type="GO" id="GO:0008830">
    <property type="term" value="F:dTDP-4-dehydrorhamnose 3,5-epimerase activity"/>
    <property type="evidence" value="ECO:0007669"/>
    <property type="project" value="UniProtKB-UniRule"/>
</dbReference>
<evidence type="ECO:0000256" key="3">
    <source>
        <dbReference type="ARBA" id="ARBA00012098"/>
    </source>
</evidence>
<dbReference type="EMBL" id="CP020441">
    <property type="protein sequence ID" value="ARC35184.1"/>
    <property type="molecule type" value="Genomic_DNA"/>
</dbReference>
<name>A0A1V0GMX2_9RHOB</name>
<gene>
    <name evidence="8" type="primary">rfbC</name>
    <name evidence="8" type="ORF">A6J80_01285</name>
</gene>
<evidence type="ECO:0000256" key="5">
    <source>
        <dbReference type="PIRSR" id="PIRSR600888-1"/>
    </source>
</evidence>
<dbReference type="SUPFAM" id="SSF51182">
    <property type="entry name" value="RmlC-like cupins"/>
    <property type="match status" value="1"/>
</dbReference>
<evidence type="ECO:0000256" key="6">
    <source>
        <dbReference type="PIRSR" id="PIRSR600888-3"/>
    </source>
</evidence>
<dbReference type="RefSeq" id="WP_080620185.1">
    <property type="nucleotide sequence ID" value="NZ_CAWMZI010000002.1"/>
</dbReference>
<feature type="site" description="Participates in a stacking interaction with the thymidine ring of dTDP-4-oxo-6-deoxyglucose" evidence="6">
    <location>
        <position position="139"/>
    </location>
</feature>
<dbReference type="InterPro" id="IPR014710">
    <property type="entry name" value="RmlC-like_jellyroll"/>
</dbReference>
<feature type="active site" description="Proton acceptor" evidence="5">
    <location>
        <position position="63"/>
    </location>
</feature>
<dbReference type="NCBIfam" id="TIGR01221">
    <property type="entry name" value="rmlC"/>
    <property type="match status" value="1"/>
</dbReference>
<dbReference type="CDD" id="cd00438">
    <property type="entry name" value="cupin_RmlC"/>
    <property type="match status" value="1"/>
</dbReference>
<evidence type="ECO:0000313" key="8">
    <source>
        <dbReference type="EMBL" id="ARC35184.1"/>
    </source>
</evidence>
<evidence type="ECO:0000313" key="9">
    <source>
        <dbReference type="Proteomes" id="UP000191257"/>
    </source>
</evidence>
<comment type="subunit">
    <text evidence="7">Homodimer.</text>
</comment>
<keyword evidence="8" id="KW-0614">Plasmid</keyword>
<dbReference type="KEGG" id="pye:A6J80_01285"/>
<keyword evidence="9" id="KW-1185">Reference proteome</keyword>
<dbReference type="AlphaFoldDB" id="A0A1V0GMX2"/>
<dbReference type="PANTHER" id="PTHR21047">
    <property type="entry name" value="DTDP-6-DEOXY-D-GLUCOSE-3,5 EPIMERASE"/>
    <property type="match status" value="1"/>
</dbReference>
<keyword evidence="7" id="KW-0413">Isomerase</keyword>
<dbReference type="UniPathway" id="UPA00124"/>
<dbReference type="Proteomes" id="UP000191257">
    <property type="component" value="Plasmid unnamed1"/>
</dbReference>
<comment type="pathway">
    <text evidence="7">Carbohydrate biosynthesis; dTDP-L-rhamnose biosynthesis.</text>
</comment>
<evidence type="ECO:0000256" key="7">
    <source>
        <dbReference type="RuleBase" id="RU364069"/>
    </source>
</evidence>
<dbReference type="PANTHER" id="PTHR21047:SF2">
    <property type="entry name" value="THYMIDINE DIPHOSPHO-4-KETO-RHAMNOSE 3,5-EPIMERASE"/>
    <property type="match status" value="1"/>
</dbReference>
<dbReference type="Pfam" id="PF00908">
    <property type="entry name" value="dTDP_sugar_isom"/>
    <property type="match status" value="1"/>
</dbReference>
<dbReference type="eggNOG" id="COG1898">
    <property type="taxonomic scope" value="Bacteria"/>
</dbReference>
<dbReference type="EC" id="5.1.3.13" evidence="3 7"/>